<sequence>MVSCCLNKSAIVGRGSAGAGGAATAGSELIGSSTSELSAGVGSKADGTENASDDDDGGAKGWAGVDGSVAARAIRGGWMPADWSSIRKPSVASSLILGGDRISGAEPGANPDSSQRDCPTGDAETADIGATVADVVDLLVFIVERRRKSGLGFGVLLKKQLMG</sequence>
<evidence type="ECO:0000313" key="3">
    <source>
        <dbReference type="Proteomes" id="UP000054928"/>
    </source>
</evidence>
<organism evidence="2 3">
    <name type="scientific">Plasmopara halstedii</name>
    <name type="common">Downy mildew of sunflower</name>
    <dbReference type="NCBI Taxonomy" id="4781"/>
    <lineage>
        <taxon>Eukaryota</taxon>
        <taxon>Sar</taxon>
        <taxon>Stramenopiles</taxon>
        <taxon>Oomycota</taxon>
        <taxon>Peronosporomycetes</taxon>
        <taxon>Peronosporales</taxon>
        <taxon>Peronosporaceae</taxon>
        <taxon>Plasmopara</taxon>
    </lineage>
</organism>
<feature type="region of interest" description="Disordered" evidence="1">
    <location>
        <begin position="102"/>
        <end position="124"/>
    </location>
</feature>
<dbReference type="EMBL" id="CCYD01002939">
    <property type="protein sequence ID" value="CEG48484.1"/>
    <property type="molecule type" value="Genomic_DNA"/>
</dbReference>
<accession>A0A0P1B3N1</accession>
<dbReference type="Proteomes" id="UP000054928">
    <property type="component" value="Unassembled WGS sequence"/>
</dbReference>
<keyword evidence="3" id="KW-1185">Reference proteome</keyword>
<reference evidence="3" key="1">
    <citation type="submission" date="2014-09" db="EMBL/GenBank/DDBJ databases">
        <authorList>
            <person name="Sharma Rahul"/>
            <person name="Thines Marco"/>
        </authorList>
    </citation>
    <scope>NUCLEOTIDE SEQUENCE [LARGE SCALE GENOMIC DNA]</scope>
</reference>
<evidence type="ECO:0000313" key="2">
    <source>
        <dbReference type="EMBL" id="CEG48484.1"/>
    </source>
</evidence>
<dbReference type="RefSeq" id="XP_024584853.1">
    <property type="nucleotide sequence ID" value="XM_024719567.1"/>
</dbReference>
<dbReference type="AlphaFoldDB" id="A0A0P1B3N1"/>
<evidence type="ECO:0000256" key="1">
    <source>
        <dbReference type="SAM" id="MobiDB-lite"/>
    </source>
</evidence>
<dbReference type="GeneID" id="36401358"/>
<feature type="region of interest" description="Disordered" evidence="1">
    <location>
        <begin position="36"/>
        <end position="63"/>
    </location>
</feature>
<name>A0A0P1B3N1_PLAHL</name>
<protein>
    <submittedName>
        <fullName evidence="2">Uncharacterized protein</fullName>
    </submittedName>
</protein>
<proteinExistence type="predicted"/>